<organism evidence="1 2">
    <name type="scientific">Sediminibacterium ginsengisoli</name>
    <dbReference type="NCBI Taxonomy" id="413434"/>
    <lineage>
        <taxon>Bacteria</taxon>
        <taxon>Pseudomonadati</taxon>
        <taxon>Bacteroidota</taxon>
        <taxon>Chitinophagia</taxon>
        <taxon>Chitinophagales</taxon>
        <taxon>Chitinophagaceae</taxon>
        <taxon>Sediminibacterium</taxon>
    </lineage>
</organism>
<dbReference type="EMBL" id="FUWH01000005">
    <property type="protein sequence ID" value="SJZ85792.1"/>
    <property type="molecule type" value="Genomic_DNA"/>
</dbReference>
<evidence type="ECO:0000313" key="2">
    <source>
        <dbReference type="Proteomes" id="UP000190888"/>
    </source>
</evidence>
<gene>
    <name evidence="1" type="ORF">SAMN04488132_105117</name>
</gene>
<dbReference type="Proteomes" id="UP000190888">
    <property type="component" value="Unassembled WGS sequence"/>
</dbReference>
<name>A0A1T4P305_9BACT</name>
<reference evidence="1 2" key="1">
    <citation type="submission" date="2017-02" db="EMBL/GenBank/DDBJ databases">
        <authorList>
            <person name="Peterson S.W."/>
        </authorList>
    </citation>
    <scope>NUCLEOTIDE SEQUENCE [LARGE SCALE GENOMIC DNA]</scope>
    <source>
        <strain evidence="1 2">DSM 22335</strain>
    </source>
</reference>
<keyword evidence="2" id="KW-1185">Reference proteome</keyword>
<dbReference type="AlphaFoldDB" id="A0A1T4P305"/>
<protein>
    <submittedName>
        <fullName evidence="1">Uncharacterized protein</fullName>
    </submittedName>
</protein>
<accession>A0A1T4P305</accession>
<sequence>MVKLYKPTRLSYKQRVRGSNPCAPTEKALAEMLRLFVLSLSQRFIVPRIGGSWIKRKTWGILCSGIQFSNSIKEEKFVFFFSLIGLGFIGSSPN</sequence>
<evidence type="ECO:0000313" key="1">
    <source>
        <dbReference type="EMBL" id="SJZ85792.1"/>
    </source>
</evidence>
<proteinExistence type="predicted"/>